<evidence type="ECO:0000259" key="1">
    <source>
        <dbReference type="PROSITE" id="PS50878"/>
    </source>
</evidence>
<dbReference type="PROSITE" id="PS50878">
    <property type="entry name" value="RT_POL"/>
    <property type="match status" value="1"/>
</dbReference>
<dbReference type="GO" id="GO:0003824">
    <property type="term" value="F:catalytic activity"/>
    <property type="evidence" value="ECO:0007669"/>
    <property type="project" value="InterPro"/>
</dbReference>
<proteinExistence type="predicted"/>
<dbReference type="AlphaFoldDB" id="A0AAV2GLQ9"/>
<dbReference type="SUPFAM" id="SSF56219">
    <property type="entry name" value="DNase I-like"/>
    <property type="match status" value="1"/>
</dbReference>
<accession>A0AAV2GLQ9</accession>
<dbReference type="Proteomes" id="UP001497516">
    <property type="component" value="Chromosome 9"/>
</dbReference>
<dbReference type="InterPro" id="IPR005135">
    <property type="entry name" value="Endo/exonuclease/phosphatase"/>
</dbReference>
<dbReference type="EMBL" id="OZ034822">
    <property type="protein sequence ID" value="CAL1411641.1"/>
    <property type="molecule type" value="Genomic_DNA"/>
</dbReference>
<dbReference type="Pfam" id="PF00078">
    <property type="entry name" value="RVT_1"/>
    <property type="match status" value="1"/>
</dbReference>
<name>A0AAV2GLQ9_9ROSI</name>
<dbReference type="Gene3D" id="3.60.10.10">
    <property type="entry name" value="Endonuclease/exonuclease/phosphatase"/>
    <property type="match status" value="1"/>
</dbReference>
<dbReference type="InterPro" id="IPR043502">
    <property type="entry name" value="DNA/RNA_pol_sf"/>
</dbReference>
<reference evidence="2 3" key="1">
    <citation type="submission" date="2024-04" db="EMBL/GenBank/DDBJ databases">
        <authorList>
            <person name="Fracassetti M."/>
        </authorList>
    </citation>
    <scope>NUCLEOTIDE SEQUENCE [LARGE SCALE GENOMIC DNA]</scope>
</reference>
<dbReference type="InterPro" id="IPR036691">
    <property type="entry name" value="Endo/exonu/phosph_ase_sf"/>
</dbReference>
<keyword evidence="3" id="KW-1185">Reference proteome</keyword>
<feature type="domain" description="Reverse transcriptase" evidence="1">
    <location>
        <begin position="485"/>
        <end position="766"/>
    </location>
</feature>
<protein>
    <recommendedName>
        <fullName evidence="1">Reverse transcriptase domain-containing protein</fullName>
    </recommendedName>
</protein>
<organism evidence="2 3">
    <name type="scientific">Linum trigynum</name>
    <dbReference type="NCBI Taxonomy" id="586398"/>
    <lineage>
        <taxon>Eukaryota</taxon>
        <taxon>Viridiplantae</taxon>
        <taxon>Streptophyta</taxon>
        <taxon>Embryophyta</taxon>
        <taxon>Tracheophyta</taxon>
        <taxon>Spermatophyta</taxon>
        <taxon>Magnoliopsida</taxon>
        <taxon>eudicotyledons</taxon>
        <taxon>Gunneridae</taxon>
        <taxon>Pentapetalae</taxon>
        <taxon>rosids</taxon>
        <taxon>fabids</taxon>
        <taxon>Malpighiales</taxon>
        <taxon>Linaceae</taxon>
        <taxon>Linum</taxon>
    </lineage>
</organism>
<dbReference type="CDD" id="cd01650">
    <property type="entry name" value="RT_nLTR_like"/>
    <property type="match status" value="1"/>
</dbReference>
<evidence type="ECO:0000313" key="3">
    <source>
        <dbReference type="Proteomes" id="UP001497516"/>
    </source>
</evidence>
<gene>
    <name evidence="2" type="ORF">LTRI10_LOCUS50984</name>
</gene>
<dbReference type="Pfam" id="PF03372">
    <property type="entry name" value="Exo_endo_phos"/>
    <property type="match status" value="1"/>
</dbReference>
<sequence>MSVIPSLKIFAWNVGGAGSKAFARALKLSIRQHRLDFVILLEPQISGNSADLVCDKLGFPNSIRVDAEGRKGGIWICWDGGKFSTELLSACNQHISVRVRQGRGSSWVLTAVYASPQQHFQSSLWDSIIEQSKIFEEPWILTGDFNAIRSPAEKIGSSSAATIRRCRKFNDRINSVELIDLGFSGSRFTWTRGNSVQSHKASRLDRSLCNLKWNECFPATSVLHLPRLQSDHNPILTTVATQGPPFSDSRPFKFEAAWLTHDNFQDFVAGTWEEDAQLTQALSSLAENLKEWNKNIFGNVQQKKRRLLARLQGVETRLSHAFSPALAKLHAKLEAELDKVLEQEELLWFHRSREPWVKFGERNTAYFHHQVNVRRRRNKILALRDVNGDWVEEPHALAALVFDSLARLYLQDDSTYEDRLPKNAFPRLDQGELMLLLRPFSAIDIHKAIFDMKPYQAPGPDGFQAVFYQQMWRVVGKALTDLAIHFFSTGSLPDAVSESTVVLIPKVDSPEFVSQLRPISLNNVNLKAITKAMTSRLKPVMRKLVSPRQSSFIPGRQTTDNIIVVQEALHTLERKKGKKGGLILKIDLEKAYDMLRWDFLRDTLKEVGLPSTWINCIMFCVEQNRMRILWNGELSPTLTPTRGVRQGDPLSPYLFVLCMERLSHMIDEAVKNRSWKPIHLTKGGPPLTHLFFADDLLLFAEAETRQVKVIRQCLDDFCLSSGQRVNYSKSLLYVSPNVCRQRADHFSRRAGIPLKRELGKYLGLQTIHGRVTQSRYQNFLLRIQQKLAP</sequence>
<dbReference type="InterPro" id="IPR000477">
    <property type="entry name" value="RT_dom"/>
</dbReference>
<dbReference type="PANTHER" id="PTHR19446">
    <property type="entry name" value="REVERSE TRANSCRIPTASES"/>
    <property type="match status" value="1"/>
</dbReference>
<evidence type="ECO:0000313" key="2">
    <source>
        <dbReference type="EMBL" id="CAL1411641.1"/>
    </source>
</evidence>
<dbReference type="SUPFAM" id="SSF56672">
    <property type="entry name" value="DNA/RNA polymerases"/>
    <property type="match status" value="1"/>
</dbReference>